<dbReference type="WBParaSite" id="JU765_v2.g950.t2">
    <property type="protein sequence ID" value="JU765_v2.g950.t2"/>
    <property type="gene ID" value="JU765_v2.g950"/>
</dbReference>
<name>A0AC34RSG5_9BILA</name>
<organism evidence="1 2">
    <name type="scientific">Panagrolaimus sp. JU765</name>
    <dbReference type="NCBI Taxonomy" id="591449"/>
    <lineage>
        <taxon>Eukaryota</taxon>
        <taxon>Metazoa</taxon>
        <taxon>Ecdysozoa</taxon>
        <taxon>Nematoda</taxon>
        <taxon>Chromadorea</taxon>
        <taxon>Rhabditida</taxon>
        <taxon>Tylenchina</taxon>
        <taxon>Panagrolaimomorpha</taxon>
        <taxon>Panagrolaimoidea</taxon>
        <taxon>Panagrolaimidae</taxon>
        <taxon>Panagrolaimus</taxon>
    </lineage>
</organism>
<protein>
    <submittedName>
        <fullName evidence="2">Uncharacterized protein</fullName>
    </submittedName>
</protein>
<sequence length="258" mass="28584">MSASAADAEALLKEAELERQREAIGEMRSATQRRRNSKKSLKEKENLTPETEKKLSTNEVENNEIDNASVLSLDGSTPEILARDNILDNGSADSTDSAGSPNPSPNVEEIQGEALKGGEEQPEDVTNTVDIENSKEYEGAADDELSIGGDSINTVKHVENMPTRNVQENQTSVALQMFEENQREMMRKTKEEAQQQATQVSTYTLPSVLSYQQYNQPKKTKAESDSDSDADIFAKDNCNQCQTIKRDTKQKTKVCTLM</sequence>
<evidence type="ECO:0000313" key="1">
    <source>
        <dbReference type="Proteomes" id="UP000887576"/>
    </source>
</evidence>
<dbReference type="Proteomes" id="UP000887576">
    <property type="component" value="Unplaced"/>
</dbReference>
<proteinExistence type="predicted"/>
<accession>A0AC34RSG5</accession>
<evidence type="ECO:0000313" key="2">
    <source>
        <dbReference type="WBParaSite" id="JU765_v2.g950.t2"/>
    </source>
</evidence>
<reference evidence="2" key="1">
    <citation type="submission" date="2022-11" db="UniProtKB">
        <authorList>
            <consortium name="WormBaseParasite"/>
        </authorList>
    </citation>
    <scope>IDENTIFICATION</scope>
</reference>